<proteinExistence type="predicted"/>
<name>A0ABP1DGH0_9APHY</name>
<dbReference type="PANTHER" id="PTHR39405:SF1">
    <property type="entry name" value="DSC E3 UBIQUITIN LIGASE COMPLEX SUBUNIT 4"/>
    <property type="match status" value="1"/>
</dbReference>
<accession>A0ABP1DGH0</accession>
<feature type="region of interest" description="Disordered" evidence="1">
    <location>
        <begin position="131"/>
        <end position="198"/>
    </location>
</feature>
<evidence type="ECO:0000313" key="4">
    <source>
        <dbReference type="EMBL" id="CAL1706937.1"/>
    </source>
</evidence>
<evidence type="ECO:0000256" key="1">
    <source>
        <dbReference type="SAM" id="MobiDB-lite"/>
    </source>
</evidence>
<protein>
    <recommendedName>
        <fullName evidence="3">DUF1746 domain-containing protein</fullName>
    </recommendedName>
</protein>
<dbReference type="InterPro" id="IPR038967">
    <property type="entry name" value="Dsc4-like"/>
</dbReference>
<dbReference type="Proteomes" id="UP001497453">
    <property type="component" value="Chromosome 4"/>
</dbReference>
<gene>
    <name evidence="4" type="ORF">GFSPODELE1_LOCUS6125</name>
</gene>
<feature type="region of interest" description="Disordered" evidence="1">
    <location>
        <begin position="223"/>
        <end position="255"/>
    </location>
</feature>
<evidence type="ECO:0000256" key="2">
    <source>
        <dbReference type="SAM" id="Phobius"/>
    </source>
</evidence>
<evidence type="ECO:0000259" key="3">
    <source>
        <dbReference type="Pfam" id="PF08508"/>
    </source>
</evidence>
<feature type="compositionally biased region" description="Pro residues" evidence="1">
    <location>
        <begin position="183"/>
        <end position="195"/>
    </location>
</feature>
<evidence type="ECO:0000313" key="5">
    <source>
        <dbReference type="Proteomes" id="UP001497453"/>
    </source>
</evidence>
<keyword evidence="2" id="KW-0812">Transmembrane</keyword>
<keyword evidence="2" id="KW-1133">Transmembrane helix</keyword>
<dbReference type="Pfam" id="PF08508">
    <property type="entry name" value="DUF1746"/>
    <property type="match status" value="1"/>
</dbReference>
<dbReference type="InterPro" id="IPR013715">
    <property type="entry name" value="DUF1746"/>
</dbReference>
<reference evidence="5" key="1">
    <citation type="submission" date="2024-04" db="EMBL/GenBank/DDBJ databases">
        <authorList>
            <person name="Shaw F."/>
            <person name="Minotto A."/>
        </authorList>
    </citation>
    <scope>NUCLEOTIDE SEQUENCE [LARGE SCALE GENOMIC DNA]</scope>
</reference>
<keyword evidence="5" id="KW-1185">Reference proteome</keyword>
<keyword evidence="2" id="KW-0472">Membrane</keyword>
<feature type="compositionally biased region" description="Basic and acidic residues" evidence="1">
    <location>
        <begin position="223"/>
        <end position="232"/>
    </location>
</feature>
<dbReference type="PANTHER" id="PTHR39405">
    <property type="entry name" value="DSC E3 UBIQUITIN LIGASE COMPLEX SUBUNIT 4"/>
    <property type="match status" value="1"/>
</dbReference>
<feature type="transmembrane region" description="Helical" evidence="2">
    <location>
        <begin position="59"/>
        <end position="80"/>
    </location>
</feature>
<sequence length="255" mass="28782">MHVRHAQRKHIVHSLNTLLYELHTLSFFLSPSIWGYICRVSSQYQFARPRSDPNRTLKFWFFLILFFNLGIVWSHIFEGASPGRSVILDFVGMANRPSKLHLLSLDFLIIFLDLLLVTIAYESAVAAEQPEDTPDPLLHIPNQQPPASPLSTSLNDTEKSQQEPPYVLDLRVSTIMNRLRNPAPSPPPPPAPDLLPLPNITSVGSQLRFLTRARTRLQELRVRAAEQAARDPEGEEGGEDRQRRIPGGLDVNEGT</sequence>
<organism evidence="4 5">
    <name type="scientific">Somion occarium</name>
    <dbReference type="NCBI Taxonomy" id="3059160"/>
    <lineage>
        <taxon>Eukaryota</taxon>
        <taxon>Fungi</taxon>
        <taxon>Dikarya</taxon>
        <taxon>Basidiomycota</taxon>
        <taxon>Agaricomycotina</taxon>
        <taxon>Agaricomycetes</taxon>
        <taxon>Polyporales</taxon>
        <taxon>Cerrenaceae</taxon>
        <taxon>Somion</taxon>
    </lineage>
</organism>
<feature type="domain" description="DUF1746" evidence="3">
    <location>
        <begin position="14"/>
        <end position="115"/>
    </location>
</feature>
<dbReference type="EMBL" id="OZ037947">
    <property type="protein sequence ID" value="CAL1706937.1"/>
    <property type="molecule type" value="Genomic_DNA"/>
</dbReference>